<evidence type="ECO:0000256" key="1">
    <source>
        <dbReference type="ARBA" id="ARBA00010932"/>
    </source>
</evidence>
<dbReference type="InterPro" id="IPR052316">
    <property type="entry name" value="Speedy-Ringo_regulator"/>
</dbReference>
<keyword evidence="4" id="KW-1185">Reference proteome</keyword>
<evidence type="ECO:0000313" key="4">
    <source>
        <dbReference type="Proteomes" id="UP001431783"/>
    </source>
</evidence>
<comment type="similarity">
    <text evidence="1">Belongs to the Speedy/Ringo family.</text>
</comment>
<dbReference type="PANTHER" id="PTHR31545:SF5">
    <property type="entry name" value="SPEEDY PROTEIN A"/>
    <property type="match status" value="1"/>
</dbReference>
<evidence type="ECO:0000313" key="3">
    <source>
        <dbReference type="EMBL" id="KAK9869241.1"/>
    </source>
</evidence>
<dbReference type="Proteomes" id="UP001431783">
    <property type="component" value="Unassembled WGS sequence"/>
</dbReference>
<dbReference type="EMBL" id="JARQZJ010000001">
    <property type="protein sequence ID" value="KAK9869241.1"/>
    <property type="molecule type" value="Genomic_DNA"/>
</dbReference>
<gene>
    <name evidence="3" type="ORF">WA026_002992</name>
</gene>
<dbReference type="InterPro" id="IPR020984">
    <property type="entry name" value="Speedy"/>
</dbReference>
<proteinExistence type="inferred from homology"/>
<organism evidence="3 4">
    <name type="scientific">Henosepilachna vigintioctopunctata</name>
    <dbReference type="NCBI Taxonomy" id="420089"/>
    <lineage>
        <taxon>Eukaryota</taxon>
        <taxon>Metazoa</taxon>
        <taxon>Ecdysozoa</taxon>
        <taxon>Arthropoda</taxon>
        <taxon>Hexapoda</taxon>
        <taxon>Insecta</taxon>
        <taxon>Pterygota</taxon>
        <taxon>Neoptera</taxon>
        <taxon>Endopterygota</taxon>
        <taxon>Coleoptera</taxon>
        <taxon>Polyphaga</taxon>
        <taxon>Cucujiformia</taxon>
        <taxon>Coccinelloidea</taxon>
        <taxon>Coccinellidae</taxon>
        <taxon>Epilachninae</taxon>
        <taxon>Epilachnini</taxon>
        <taxon>Henosepilachna</taxon>
    </lineage>
</organism>
<dbReference type="AlphaFoldDB" id="A0AAW1TM69"/>
<protein>
    <submittedName>
        <fullName evidence="3">Uncharacterized protein</fullName>
    </submittedName>
</protein>
<keyword evidence="2" id="KW-0131">Cell cycle</keyword>
<dbReference type="PANTHER" id="PTHR31545">
    <property type="entry name" value="SEEDY PROTEIN A/C FAMILY MEMBER"/>
    <property type="match status" value="1"/>
</dbReference>
<reference evidence="3 4" key="1">
    <citation type="submission" date="2023-03" db="EMBL/GenBank/DDBJ databases">
        <title>Genome insight into feeding habits of ladybird beetles.</title>
        <authorList>
            <person name="Li H.-S."/>
            <person name="Huang Y.-H."/>
            <person name="Pang H."/>
        </authorList>
    </citation>
    <scope>NUCLEOTIDE SEQUENCE [LARGE SCALE GENOMIC DNA]</scope>
    <source>
        <strain evidence="3">SYSU_2023b</strain>
        <tissue evidence="3">Whole body</tissue>
    </source>
</reference>
<name>A0AAW1TM69_9CUCU</name>
<sequence>MRQNPNMSNSNNSFIKRCMNLQDHATCFFKLLCKPHIKEFLHMDKCCALIDKYILVGVFIYFLRAEFGVEDYSTRNFYIALYLCHEIYEEVNSLKFQIAKRCLGNCVRNRDCVKRFDEDRFYLLQRMNFHVIYDKSHCNLIFSRFPHVVWYRIRSDVHHGVIVDEDKICSACKWPVVSNLKLNKLK</sequence>
<accession>A0AAW1TM69</accession>
<dbReference type="GO" id="GO:0019901">
    <property type="term" value="F:protein kinase binding"/>
    <property type="evidence" value="ECO:0007669"/>
    <property type="project" value="InterPro"/>
</dbReference>
<comment type="caution">
    <text evidence="3">The sequence shown here is derived from an EMBL/GenBank/DDBJ whole genome shotgun (WGS) entry which is preliminary data.</text>
</comment>
<dbReference type="Pfam" id="PF11357">
    <property type="entry name" value="Spy1"/>
    <property type="match status" value="1"/>
</dbReference>
<evidence type="ECO:0000256" key="2">
    <source>
        <dbReference type="ARBA" id="ARBA00023306"/>
    </source>
</evidence>